<dbReference type="EMBL" id="REGN01003909">
    <property type="protein sequence ID" value="RNA20162.1"/>
    <property type="molecule type" value="Genomic_DNA"/>
</dbReference>
<evidence type="ECO:0000313" key="1">
    <source>
        <dbReference type="EMBL" id="RNA20162.1"/>
    </source>
</evidence>
<comment type="caution">
    <text evidence="1">The sequence shown here is derived from an EMBL/GenBank/DDBJ whole genome shotgun (WGS) entry which is preliminary data.</text>
</comment>
<reference evidence="1 2" key="1">
    <citation type="journal article" date="2018" name="Sci. Rep.">
        <title>Genomic signatures of local adaptation to the degree of environmental predictability in rotifers.</title>
        <authorList>
            <person name="Franch-Gras L."/>
            <person name="Hahn C."/>
            <person name="Garcia-Roger E.M."/>
            <person name="Carmona M.J."/>
            <person name="Serra M."/>
            <person name="Gomez A."/>
        </authorList>
    </citation>
    <scope>NUCLEOTIDE SEQUENCE [LARGE SCALE GENOMIC DNA]</scope>
    <source>
        <strain evidence="1">HYR1</strain>
    </source>
</reference>
<name>A0A3M7R978_BRAPC</name>
<gene>
    <name evidence="1" type="ORF">BpHYR1_043180</name>
</gene>
<proteinExistence type="predicted"/>
<organism evidence="1 2">
    <name type="scientific">Brachionus plicatilis</name>
    <name type="common">Marine rotifer</name>
    <name type="synonym">Brachionus muelleri</name>
    <dbReference type="NCBI Taxonomy" id="10195"/>
    <lineage>
        <taxon>Eukaryota</taxon>
        <taxon>Metazoa</taxon>
        <taxon>Spiralia</taxon>
        <taxon>Gnathifera</taxon>
        <taxon>Rotifera</taxon>
        <taxon>Eurotatoria</taxon>
        <taxon>Monogononta</taxon>
        <taxon>Pseudotrocha</taxon>
        <taxon>Ploima</taxon>
        <taxon>Brachionidae</taxon>
        <taxon>Brachionus</taxon>
    </lineage>
</organism>
<keyword evidence="2" id="KW-1185">Reference proteome</keyword>
<evidence type="ECO:0000313" key="2">
    <source>
        <dbReference type="Proteomes" id="UP000276133"/>
    </source>
</evidence>
<accession>A0A3M7R978</accession>
<protein>
    <submittedName>
        <fullName evidence="1">Uncharacterized protein</fullName>
    </submittedName>
</protein>
<dbReference type="Proteomes" id="UP000276133">
    <property type="component" value="Unassembled WGS sequence"/>
</dbReference>
<dbReference type="AlphaFoldDB" id="A0A3M7R978"/>
<sequence length="80" mass="9471">MNSNFDIWKSFLVHIKNGLKKFEEIMTSLACLRKKEEKVDGVPDLLITKSGTRFKTLQIYFKSKMRALQQRVKELNTIFF</sequence>